<feature type="binding site" evidence="2">
    <location>
        <position position="73"/>
    </location>
    <ligand>
        <name>Zn(2+)</name>
        <dbReference type="ChEBI" id="CHEBI:29105"/>
        <note>catalytic</note>
    </ligand>
</feature>
<dbReference type="InterPro" id="IPR001506">
    <property type="entry name" value="Peptidase_M12A"/>
</dbReference>
<evidence type="ECO:0000256" key="4">
    <source>
        <dbReference type="SAM" id="MobiDB-lite"/>
    </source>
</evidence>
<comment type="cofactor">
    <cofactor evidence="2 3">
        <name>Zn(2+)</name>
        <dbReference type="ChEBI" id="CHEBI:29105"/>
    </cofactor>
    <text evidence="2 3">Binds 1 zinc ion per subunit.</text>
</comment>
<sequence length="463" mass="54180">MLAIAENTCIKFERRGGEADYVDLKNERGEGCYTMVGRSSGRNIVMLETNEIATCLEYEIVIHELMHTIGLWHEQMRYDRDEYIKVHWENIGPAYLTQFEKVPETDSTTYGVRYDYQSVMHYAKDAFASATGKITMETLDSQYQAFKKNLFLSKYFLNLKDIIGKVKDAAPSDYLKICNIYSCQTCMGRPFIPGQNYPEIGQRVLTLGPWPVTLPTGSPSPATLPLRPTTTTMTTTTIRTTRPRTTRRRTTTATWAPPPTCPPPPPPPPQPPSIPIEIEKEEENNNNVGERRWPTPQLPIILPLINNNWWWKNTPAPPFRYPPLLRRQMDVEEEDNKSREEEMDEIEEDDEDEEKMEENRREEEEGRKNEENWLGRWEKQWNEKIEEKEGFEEGEENNEDIWGNKEELFQCLEDSICKKLFKRNLQRNIGKNKLKKICRLKRGVMRKCCNKCKKNNGRIKRNN</sequence>
<gene>
    <name evidence="6" type="ORF">MENT_LOCUS8700</name>
</gene>
<keyword evidence="2 3" id="KW-0482">Metalloprotease</keyword>
<evidence type="ECO:0000256" key="2">
    <source>
        <dbReference type="PROSITE-ProRule" id="PRU01211"/>
    </source>
</evidence>
<keyword evidence="2 3" id="KW-0862">Zinc</keyword>
<proteinExistence type="predicted"/>
<keyword evidence="1" id="KW-1015">Disulfide bond</keyword>
<dbReference type="Pfam" id="PF01400">
    <property type="entry name" value="Astacin"/>
    <property type="match status" value="1"/>
</dbReference>
<evidence type="ECO:0000259" key="5">
    <source>
        <dbReference type="PROSITE" id="PS51864"/>
    </source>
</evidence>
<dbReference type="EMBL" id="CAJEWN010000037">
    <property type="protein sequence ID" value="CAD2146624.1"/>
    <property type="molecule type" value="Genomic_DNA"/>
</dbReference>
<feature type="domain" description="Peptidase M12A" evidence="5">
    <location>
        <begin position="1"/>
        <end position="184"/>
    </location>
</feature>
<dbReference type="Gene3D" id="3.40.390.10">
    <property type="entry name" value="Collagenase (Catalytic Domain)"/>
    <property type="match status" value="1"/>
</dbReference>
<dbReference type="PRINTS" id="PR00480">
    <property type="entry name" value="ASTACIN"/>
</dbReference>
<dbReference type="SMART" id="SM00235">
    <property type="entry name" value="ZnMc"/>
    <property type="match status" value="1"/>
</dbReference>
<comment type="caution">
    <text evidence="6">The sequence shown here is derived from an EMBL/GenBank/DDBJ whole genome shotgun (WGS) entry which is preliminary data.</text>
</comment>
<feature type="compositionally biased region" description="Basic residues" evidence="4">
    <location>
        <begin position="241"/>
        <end position="250"/>
    </location>
</feature>
<dbReference type="Proteomes" id="UP000580250">
    <property type="component" value="Unassembled WGS sequence"/>
</dbReference>
<dbReference type="GO" id="GO:0008270">
    <property type="term" value="F:zinc ion binding"/>
    <property type="evidence" value="ECO:0007669"/>
    <property type="project" value="UniProtKB-UniRule"/>
</dbReference>
<feature type="compositionally biased region" description="Basic and acidic residues" evidence="4">
    <location>
        <begin position="357"/>
        <end position="369"/>
    </location>
</feature>
<dbReference type="AlphaFoldDB" id="A0A6V7U5L1"/>
<dbReference type="InterPro" id="IPR034035">
    <property type="entry name" value="Astacin-like_dom"/>
</dbReference>
<feature type="binding site" evidence="2">
    <location>
        <position position="63"/>
    </location>
    <ligand>
        <name>Zn(2+)</name>
        <dbReference type="ChEBI" id="CHEBI:29105"/>
        <note>catalytic</note>
    </ligand>
</feature>
<dbReference type="CDD" id="cd04280">
    <property type="entry name" value="ZnMc_astacin_like"/>
    <property type="match status" value="1"/>
</dbReference>
<dbReference type="SUPFAM" id="SSF55486">
    <property type="entry name" value="Metalloproteases ('zincins'), catalytic domain"/>
    <property type="match status" value="1"/>
</dbReference>
<feature type="compositionally biased region" description="Acidic residues" evidence="4">
    <location>
        <begin position="331"/>
        <end position="356"/>
    </location>
</feature>
<dbReference type="InterPro" id="IPR024079">
    <property type="entry name" value="MetalloPept_cat_dom_sf"/>
</dbReference>
<evidence type="ECO:0000256" key="1">
    <source>
        <dbReference type="ARBA" id="ARBA00023157"/>
    </source>
</evidence>
<dbReference type="PANTHER" id="PTHR10127">
    <property type="entry name" value="DISCOIDIN, CUB, EGF, LAMININ , AND ZINC METALLOPROTEASE DOMAIN CONTAINING"/>
    <property type="match status" value="1"/>
</dbReference>
<keyword evidence="2 3" id="KW-0378">Hydrolase</keyword>
<accession>A0A6V7U5L1</accession>
<feature type="compositionally biased region" description="Pro residues" evidence="4">
    <location>
        <begin position="256"/>
        <end position="274"/>
    </location>
</feature>
<keyword evidence="2 3" id="KW-0645">Protease</keyword>
<dbReference type="PANTHER" id="PTHR10127:SF880">
    <property type="entry name" value="ZINC METALLOPROTEINASE NAS-5"/>
    <property type="match status" value="1"/>
</dbReference>
<protein>
    <recommendedName>
        <fullName evidence="3">Metalloendopeptidase</fullName>
        <ecNumber evidence="3">3.4.24.-</ecNumber>
    </recommendedName>
</protein>
<dbReference type="OrthoDB" id="7721051at2759"/>
<evidence type="ECO:0000313" key="6">
    <source>
        <dbReference type="EMBL" id="CAD2146624.1"/>
    </source>
</evidence>
<dbReference type="GO" id="GO:0006508">
    <property type="term" value="P:proteolysis"/>
    <property type="evidence" value="ECO:0007669"/>
    <property type="project" value="UniProtKB-KW"/>
</dbReference>
<evidence type="ECO:0000313" key="7">
    <source>
        <dbReference type="Proteomes" id="UP000580250"/>
    </source>
</evidence>
<organism evidence="6 7">
    <name type="scientific">Meloidogyne enterolobii</name>
    <name type="common">Root-knot nematode worm</name>
    <name type="synonym">Meloidogyne mayaguensis</name>
    <dbReference type="NCBI Taxonomy" id="390850"/>
    <lineage>
        <taxon>Eukaryota</taxon>
        <taxon>Metazoa</taxon>
        <taxon>Ecdysozoa</taxon>
        <taxon>Nematoda</taxon>
        <taxon>Chromadorea</taxon>
        <taxon>Rhabditida</taxon>
        <taxon>Tylenchina</taxon>
        <taxon>Tylenchomorpha</taxon>
        <taxon>Tylenchoidea</taxon>
        <taxon>Meloidogynidae</taxon>
        <taxon>Meloidogyninae</taxon>
        <taxon>Meloidogyne</taxon>
    </lineage>
</organism>
<dbReference type="EC" id="3.4.24.-" evidence="3"/>
<reference evidence="6 7" key="1">
    <citation type="submission" date="2020-08" db="EMBL/GenBank/DDBJ databases">
        <authorList>
            <person name="Koutsovoulos G."/>
            <person name="Danchin GJ E."/>
        </authorList>
    </citation>
    <scope>NUCLEOTIDE SEQUENCE [LARGE SCALE GENOMIC DNA]</scope>
</reference>
<keyword evidence="2 3" id="KW-0479">Metal-binding</keyword>
<feature type="active site" evidence="2">
    <location>
        <position position="64"/>
    </location>
</feature>
<dbReference type="InterPro" id="IPR006026">
    <property type="entry name" value="Peptidase_Metallo"/>
</dbReference>
<evidence type="ECO:0000256" key="3">
    <source>
        <dbReference type="RuleBase" id="RU361183"/>
    </source>
</evidence>
<feature type="region of interest" description="Disordered" evidence="4">
    <location>
        <begin position="331"/>
        <end position="369"/>
    </location>
</feature>
<dbReference type="PROSITE" id="PS51864">
    <property type="entry name" value="ASTACIN"/>
    <property type="match status" value="1"/>
</dbReference>
<dbReference type="GO" id="GO:0004222">
    <property type="term" value="F:metalloendopeptidase activity"/>
    <property type="evidence" value="ECO:0007669"/>
    <property type="project" value="UniProtKB-UniRule"/>
</dbReference>
<feature type="region of interest" description="Disordered" evidence="4">
    <location>
        <begin position="235"/>
        <end position="276"/>
    </location>
</feature>
<feature type="binding site" evidence="2">
    <location>
        <position position="67"/>
    </location>
    <ligand>
        <name>Zn(2+)</name>
        <dbReference type="ChEBI" id="CHEBI:29105"/>
        <note>catalytic</note>
    </ligand>
</feature>
<comment type="caution">
    <text evidence="2">Lacks conserved residue(s) required for the propagation of feature annotation.</text>
</comment>
<name>A0A6V7U5L1_MELEN</name>